<proteinExistence type="predicted"/>
<dbReference type="Proteomes" id="UP000028999">
    <property type="component" value="Unassembled WGS sequence"/>
</dbReference>
<name>A0A078IM13_BRANA</name>
<reference evidence="2 3" key="1">
    <citation type="journal article" date="2014" name="Science">
        <title>Plant genetics. Early allopolyploid evolution in the post-Neolithic Brassica napus oilseed genome.</title>
        <authorList>
            <person name="Chalhoub B."/>
            <person name="Denoeud F."/>
            <person name="Liu S."/>
            <person name="Parkin I.A."/>
            <person name="Tang H."/>
            <person name="Wang X."/>
            <person name="Chiquet J."/>
            <person name="Belcram H."/>
            <person name="Tong C."/>
            <person name="Samans B."/>
            <person name="Correa M."/>
            <person name="Da Silva C."/>
            <person name="Just J."/>
            <person name="Falentin C."/>
            <person name="Koh C.S."/>
            <person name="Le Clainche I."/>
            <person name="Bernard M."/>
            <person name="Bento P."/>
            <person name="Noel B."/>
            <person name="Labadie K."/>
            <person name="Alberti A."/>
            <person name="Charles M."/>
            <person name="Arnaud D."/>
            <person name="Guo H."/>
            <person name="Daviaud C."/>
            <person name="Alamery S."/>
            <person name="Jabbari K."/>
            <person name="Zhao M."/>
            <person name="Edger P.P."/>
            <person name="Chelaifa H."/>
            <person name="Tack D."/>
            <person name="Lassalle G."/>
            <person name="Mestiri I."/>
            <person name="Schnel N."/>
            <person name="Le Paslier M.C."/>
            <person name="Fan G."/>
            <person name="Renault V."/>
            <person name="Bayer P.E."/>
            <person name="Golicz A.A."/>
            <person name="Manoli S."/>
            <person name="Lee T.H."/>
            <person name="Thi V.H."/>
            <person name="Chalabi S."/>
            <person name="Hu Q."/>
            <person name="Fan C."/>
            <person name="Tollenaere R."/>
            <person name="Lu Y."/>
            <person name="Battail C."/>
            <person name="Shen J."/>
            <person name="Sidebottom C.H."/>
            <person name="Wang X."/>
            <person name="Canaguier A."/>
            <person name="Chauveau A."/>
            <person name="Berard A."/>
            <person name="Deniot G."/>
            <person name="Guan M."/>
            <person name="Liu Z."/>
            <person name="Sun F."/>
            <person name="Lim Y.P."/>
            <person name="Lyons E."/>
            <person name="Town C.D."/>
            <person name="Bancroft I."/>
            <person name="Wang X."/>
            <person name="Meng J."/>
            <person name="Ma J."/>
            <person name="Pires J.C."/>
            <person name="King G.J."/>
            <person name="Brunel D."/>
            <person name="Delourme R."/>
            <person name="Renard M."/>
            <person name="Aury J.M."/>
            <person name="Adams K.L."/>
            <person name="Batley J."/>
            <person name="Snowdon R.J."/>
            <person name="Tost J."/>
            <person name="Edwards D."/>
            <person name="Zhou Y."/>
            <person name="Hua W."/>
            <person name="Sharpe A.G."/>
            <person name="Paterson A.H."/>
            <person name="Guan C."/>
            <person name="Wincker P."/>
        </authorList>
    </citation>
    <scope>NUCLEOTIDE SEQUENCE [LARGE SCALE GENOMIC DNA]</scope>
    <source>
        <strain evidence="3">cv. Darmor-bzh</strain>
    </source>
</reference>
<feature type="compositionally biased region" description="Basic residues" evidence="1">
    <location>
        <begin position="24"/>
        <end position="33"/>
    </location>
</feature>
<evidence type="ECO:0000313" key="3">
    <source>
        <dbReference type="Proteomes" id="UP000028999"/>
    </source>
</evidence>
<keyword evidence="3" id="KW-1185">Reference proteome</keyword>
<accession>A0A078IM13</accession>
<feature type="compositionally biased region" description="Low complexity" evidence="1">
    <location>
        <begin position="44"/>
        <end position="53"/>
    </location>
</feature>
<feature type="region of interest" description="Disordered" evidence="1">
    <location>
        <begin position="1"/>
        <end position="62"/>
    </location>
</feature>
<gene>
    <name evidence="2" type="primary">BnaCnng22030D</name>
    <name evidence="2" type="ORF">GSBRNA2T00004922001</name>
</gene>
<organism evidence="2 3">
    <name type="scientific">Brassica napus</name>
    <name type="common">Rape</name>
    <dbReference type="NCBI Taxonomy" id="3708"/>
    <lineage>
        <taxon>Eukaryota</taxon>
        <taxon>Viridiplantae</taxon>
        <taxon>Streptophyta</taxon>
        <taxon>Embryophyta</taxon>
        <taxon>Tracheophyta</taxon>
        <taxon>Spermatophyta</taxon>
        <taxon>Magnoliopsida</taxon>
        <taxon>eudicotyledons</taxon>
        <taxon>Gunneridae</taxon>
        <taxon>Pentapetalae</taxon>
        <taxon>rosids</taxon>
        <taxon>malvids</taxon>
        <taxon>Brassicales</taxon>
        <taxon>Brassicaceae</taxon>
        <taxon>Brassiceae</taxon>
        <taxon>Brassica</taxon>
    </lineage>
</organism>
<dbReference type="PaxDb" id="3708-A0A078IM13"/>
<evidence type="ECO:0000256" key="1">
    <source>
        <dbReference type="SAM" id="MobiDB-lite"/>
    </source>
</evidence>
<evidence type="ECO:0000313" key="2">
    <source>
        <dbReference type="EMBL" id="CDY52110.1"/>
    </source>
</evidence>
<sequence>MVSQSNAAGSSGRRCRPNTPKAKPVSRSKKMKRYPVSDSDDDTTPSSMDSTAPTSPPVDAVDVGTSTKFPRRLFAPRFFSTQLRLNIYSKANVIASVASALKGSSAMDCSLAAFSAGSLLRFENMNFAYSMLKTHKMRLMNQVVCGSNSLIQRVGGRGFVLY</sequence>
<dbReference type="AlphaFoldDB" id="A0A078IM13"/>
<dbReference type="EMBL" id="LK033057">
    <property type="protein sequence ID" value="CDY52110.1"/>
    <property type="molecule type" value="Genomic_DNA"/>
</dbReference>
<protein>
    <submittedName>
        <fullName evidence="2">BnaCnng22030D protein</fullName>
    </submittedName>
</protein>
<dbReference type="Gramene" id="CDY52110">
    <property type="protein sequence ID" value="CDY52110"/>
    <property type="gene ID" value="GSBRNA2T00004922001"/>
</dbReference>